<keyword evidence="3" id="KW-1185">Reference proteome</keyword>
<reference evidence="3" key="1">
    <citation type="journal article" date="2018" name="Proc. Natl. Acad. Sci. U.S.A.">
        <title>Linking secondary metabolites to gene clusters through genome sequencing of six diverse Aspergillus species.</title>
        <authorList>
            <person name="Kaerboelling I."/>
            <person name="Vesth T.C."/>
            <person name="Frisvad J.C."/>
            <person name="Nybo J.L."/>
            <person name="Theobald S."/>
            <person name="Kuo A."/>
            <person name="Bowyer P."/>
            <person name="Matsuda Y."/>
            <person name="Mondo S."/>
            <person name="Lyhne E.K."/>
            <person name="Kogle M.E."/>
            <person name="Clum A."/>
            <person name="Lipzen A."/>
            <person name="Salamov A."/>
            <person name="Ngan C.Y."/>
            <person name="Daum C."/>
            <person name="Chiniquy J."/>
            <person name="Barry K."/>
            <person name="LaButti K."/>
            <person name="Haridas S."/>
            <person name="Simmons B.A."/>
            <person name="Magnuson J.K."/>
            <person name="Mortensen U.H."/>
            <person name="Larsen T.O."/>
            <person name="Grigoriev I.V."/>
            <person name="Baker S.E."/>
            <person name="Andersen M.R."/>
        </authorList>
    </citation>
    <scope>NUCLEOTIDE SEQUENCE [LARGE SCALE GENOMIC DNA]</scope>
    <source>
        <strain evidence="3">IBT 16806</strain>
    </source>
</reference>
<protein>
    <submittedName>
        <fullName evidence="2">Uncharacterized protein</fullName>
    </submittedName>
</protein>
<proteinExistence type="predicted"/>
<dbReference type="VEuPathDB" id="FungiDB:P174DRAFT_445233"/>
<feature type="transmembrane region" description="Helical" evidence="1">
    <location>
        <begin position="15"/>
        <end position="34"/>
    </location>
</feature>
<dbReference type="RefSeq" id="XP_024678901.1">
    <property type="nucleotide sequence ID" value="XM_024828280.1"/>
</dbReference>
<accession>A0A2I1BY60</accession>
<evidence type="ECO:0000313" key="3">
    <source>
        <dbReference type="Proteomes" id="UP000234474"/>
    </source>
</evidence>
<evidence type="ECO:0000313" key="2">
    <source>
        <dbReference type="EMBL" id="PKX90306.1"/>
    </source>
</evidence>
<name>A0A2I1BY60_ASPN1</name>
<keyword evidence="1" id="KW-1133">Transmembrane helix</keyword>
<keyword evidence="1" id="KW-0812">Transmembrane</keyword>
<sequence>MELSLFVRLQNLETMLMYHSVLLLCGASFTAEALKRRNDNRMFCSTRAYSVNESLPGKKEKQQWQGVRFQKSTWMLVDLLPLWDRL</sequence>
<dbReference type="AlphaFoldDB" id="A0A2I1BY60"/>
<evidence type="ECO:0000256" key="1">
    <source>
        <dbReference type="SAM" id="Phobius"/>
    </source>
</evidence>
<dbReference type="GeneID" id="36535605"/>
<dbReference type="Proteomes" id="UP000234474">
    <property type="component" value="Unassembled WGS sequence"/>
</dbReference>
<keyword evidence="1" id="KW-0472">Membrane</keyword>
<gene>
    <name evidence="2" type="ORF">P174DRAFT_445233</name>
</gene>
<organism evidence="2 3">
    <name type="scientific">Aspergillus novofumigatus (strain IBT 16806)</name>
    <dbReference type="NCBI Taxonomy" id="1392255"/>
    <lineage>
        <taxon>Eukaryota</taxon>
        <taxon>Fungi</taxon>
        <taxon>Dikarya</taxon>
        <taxon>Ascomycota</taxon>
        <taxon>Pezizomycotina</taxon>
        <taxon>Eurotiomycetes</taxon>
        <taxon>Eurotiomycetidae</taxon>
        <taxon>Eurotiales</taxon>
        <taxon>Aspergillaceae</taxon>
        <taxon>Aspergillus</taxon>
        <taxon>Aspergillus subgen. Fumigati</taxon>
    </lineage>
</organism>
<comment type="caution">
    <text evidence="2">The sequence shown here is derived from an EMBL/GenBank/DDBJ whole genome shotgun (WGS) entry which is preliminary data.</text>
</comment>
<dbReference type="EMBL" id="MSZS01000008">
    <property type="protein sequence ID" value="PKX90306.1"/>
    <property type="molecule type" value="Genomic_DNA"/>
</dbReference>